<evidence type="ECO:0000256" key="6">
    <source>
        <dbReference type="PROSITE-ProRule" id="PRU00094"/>
    </source>
</evidence>
<name>C5MJ05_CANTT</name>
<dbReference type="InterPro" id="IPR039355">
    <property type="entry name" value="Transcription_factor_GATA"/>
</dbReference>
<dbReference type="eggNOG" id="KOG1601">
    <property type="taxonomic scope" value="Eukaryota"/>
</dbReference>
<feature type="compositionally biased region" description="Low complexity" evidence="7">
    <location>
        <begin position="388"/>
        <end position="427"/>
    </location>
</feature>
<feature type="compositionally biased region" description="Low complexity" evidence="7">
    <location>
        <begin position="193"/>
        <end position="204"/>
    </location>
</feature>
<dbReference type="Proteomes" id="UP000002037">
    <property type="component" value="Unassembled WGS sequence"/>
</dbReference>
<dbReference type="GeneID" id="8298697"/>
<dbReference type="FunFam" id="3.30.50.10:FF:000007">
    <property type="entry name" value="Nitrogen regulatory AreA, N-terminal"/>
    <property type="match status" value="1"/>
</dbReference>
<feature type="compositionally biased region" description="Polar residues" evidence="7">
    <location>
        <begin position="137"/>
        <end position="164"/>
    </location>
</feature>
<dbReference type="PRINTS" id="PR00619">
    <property type="entry name" value="GATAZNFINGER"/>
</dbReference>
<dbReference type="InterPro" id="IPR013088">
    <property type="entry name" value="Znf_NHR/GATA"/>
</dbReference>
<dbReference type="PANTHER" id="PTHR10071">
    <property type="entry name" value="TRANSCRIPTION FACTOR GATA FAMILY MEMBER"/>
    <property type="match status" value="1"/>
</dbReference>
<feature type="region of interest" description="Disordered" evidence="7">
    <location>
        <begin position="1"/>
        <end position="23"/>
    </location>
</feature>
<comment type="subcellular location">
    <subcellularLocation>
        <location evidence="1">Nucleus</location>
    </subcellularLocation>
</comment>
<sequence>MPSSSLPSTNQTNNTKNTVSTASSFETAPSIVDLFHSAKKLLNLQPRIENLQLRKSNSKTQLSKMQAEFSHTLSSSNSSPANTHQSQHGQHHSSLSSTGNHHDKVFDLLSPLSIDDLKNNTITTATTTTTSPMHPISRSNIRPSNNTLQTGISNNTSFKPTSPDSEVPSPRHISSSPHDSTTSATAKKPSLDSASGNINTTGSTTNGLSKKLTTCYNCKTTATPLWRRDASGNTLCNACGLFLKLHGTSRPLSLKTDVIKKRNSRKPSTSSKSGTPTNSFITASLKNDLGYKMKQSPIAIAPSPSSTSLSSISNSVPNSSQRFKNVLILPKPPSETNLAPSSVRTKSIPIPLSSSAAANLHNSNTTPFSPPFKRKKSEIDDGGPRTPSSSFSMRNRVSSSTSLTSSSLSNSIKRSNSFSNRKSSIGSLQQRKSIVGGVASSGATNSLTSSNINILNQRLPQSTFFDTTPAHSQQSPMLSRHNSTTTLMNPNSVILETAIADTPGSFNSTNSFPSYAQQHETPSSIPETPLNVSDLLPSSMGRMSHMTSRQQRVLEEYRASKPPMVAHKGIDDEMLIMDALNSFTTNDGTGNEITDGTNLLMDDDDFFKNYTDLQSDDFMVPNTLPNRSQSFVNGFGQVPTTSSHNNPIGTNNTSTNAANNNNNYKDLDWLKFDM</sequence>
<dbReference type="CDD" id="cd00202">
    <property type="entry name" value="ZnF_GATA"/>
    <property type="match status" value="1"/>
</dbReference>
<keyword evidence="2" id="KW-0479">Metal-binding</keyword>
<feature type="compositionally biased region" description="Low complexity" evidence="7">
    <location>
        <begin position="266"/>
        <end position="279"/>
    </location>
</feature>
<dbReference type="Pfam" id="PF00320">
    <property type="entry name" value="GATA"/>
    <property type="match status" value="1"/>
</dbReference>
<dbReference type="VEuPathDB" id="FungiDB:CTRG_06048"/>
<dbReference type="GO" id="GO:0000978">
    <property type="term" value="F:RNA polymerase II cis-regulatory region sequence-specific DNA binding"/>
    <property type="evidence" value="ECO:0007669"/>
    <property type="project" value="TreeGrafter"/>
</dbReference>
<dbReference type="PROSITE" id="PS00344">
    <property type="entry name" value="GATA_ZN_FINGER_1"/>
    <property type="match status" value="1"/>
</dbReference>
<feature type="compositionally biased region" description="Low complexity" evidence="7">
    <location>
        <begin position="84"/>
        <end position="97"/>
    </location>
</feature>
<dbReference type="PANTHER" id="PTHR10071:SF281">
    <property type="entry name" value="BOX A-BINDING FACTOR-RELATED"/>
    <property type="match status" value="1"/>
</dbReference>
<dbReference type="AlphaFoldDB" id="C5MJ05"/>
<dbReference type="HOGENOM" id="CLU_470999_0_0_1"/>
<feature type="region of interest" description="Disordered" evidence="7">
    <location>
        <begin position="55"/>
        <end position="102"/>
    </location>
</feature>
<feature type="region of interest" description="Disordered" evidence="7">
    <location>
        <begin position="125"/>
        <end position="204"/>
    </location>
</feature>
<feature type="region of interest" description="Disordered" evidence="7">
    <location>
        <begin position="357"/>
        <end position="430"/>
    </location>
</feature>
<dbReference type="Gene3D" id="3.30.50.10">
    <property type="entry name" value="Erythroid Transcription Factor GATA-1, subunit A"/>
    <property type="match status" value="1"/>
</dbReference>
<dbReference type="EMBL" id="GG692405">
    <property type="protein sequence ID" value="EER30264.1"/>
    <property type="molecule type" value="Genomic_DNA"/>
</dbReference>
<evidence type="ECO:0000256" key="1">
    <source>
        <dbReference type="ARBA" id="ARBA00004123"/>
    </source>
</evidence>
<evidence type="ECO:0000313" key="10">
    <source>
        <dbReference type="Proteomes" id="UP000002037"/>
    </source>
</evidence>
<dbReference type="InterPro" id="IPR000679">
    <property type="entry name" value="Znf_GATA"/>
</dbReference>
<dbReference type="KEGG" id="ctp:CTRG_06048"/>
<dbReference type="OrthoDB" id="515401at2759"/>
<dbReference type="GO" id="GO:0000122">
    <property type="term" value="P:negative regulation of transcription by RNA polymerase II"/>
    <property type="evidence" value="ECO:0007669"/>
    <property type="project" value="TreeGrafter"/>
</dbReference>
<evidence type="ECO:0000313" key="9">
    <source>
        <dbReference type="EMBL" id="EER30264.1"/>
    </source>
</evidence>
<accession>C5MJ05</accession>
<proteinExistence type="predicted"/>
<dbReference type="GO" id="GO:0000981">
    <property type="term" value="F:DNA-binding transcription factor activity, RNA polymerase II-specific"/>
    <property type="evidence" value="ECO:0007669"/>
    <property type="project" value="TreeGrafter"/>
</dbReference>
<feature type="domain" description="GATA-type" evidence="8">
    <location>
        <begin position="209"/>
        <end position="262"/>
    </location>
</feature>
<feature type="region of interest" description="Disordered" evidence="7">
    <location>
        <begin position="259"/>
        <end position="279"/>
    </location>
</feature>
<keyword evidence="5" id="KW-0539">Nucleus</keyword>
<feature type="compositionally biased region" description="Polar residues" evidence="7">
    <location>
        <begin position="172"/>
        <end position="185"/>
    </location>
</feature>
<evidence type="ECO:0000256" key="2">
    <source>
        <dbReference type="ARBA" id="ARBA00022723"/>
    </source>
</evidence>
<reference evidence="9 10" key="1">
    <citation type="journal article" date="2009" name="Nature">
        <title>Evolution of pathogenicity and sexual reproduction in eight Candida genomes.</title>
        <authorList>
            <person name="Butler G."/>
            <person name="Rasmussen M.D."/>
            <person name="Lin M.F."/>
            <person name="Santos M.A."/>
            <person name="Sakthikumar S."/>
            <person name="Munro C.A."/>
            <person name="Rheinbay E."/>
            <person name="Grabherr M."/>
            <person name="Forche A."/>
            <person name="Reedy J.L."/>
            <person name="Agrafioti I."/>
            <person name="Arnaud M.B."/>
            <person name="Bates S."/>
            <person name="Brown A.J."/>
            <person name="Brunke S."/>
            <person name="Costanzo M.C."/>
            <person name="Fitzpatrick D.A."/>
            <person name="de Groot P.W."/>
            <person name="Harris D."/>
            <person name="Hoyer L.L."/>
            <person name="Hube B."/>
            <person name="Klis F.M."/>
            <person name="Kodira C."/>
            <person name="Lennard N."/>
            <person name="Logue M.E."/>
            <person name="Martin R."/>
            <person name="Neiman A.M."/>
            <person name="Nikolaou E."/>
            <person name="Quail M.A."/>
            <person name="Quinn J."/>
            <person name="Santos M.C."/>
            <person name="Schmitzberger F.F."/>
            <person name="Sherlock G."/>
            <person name="Shah P."/>
            <person name="Silverstein K.A."/>
            <person name="Skrzypek M.S."/>
            <person name="Soll D."/>
            <person name="Staggs R."/>
            <person name="Stansfield I."/>
            <person name="Stumpf M.P."/>
            <person name="Sudbery P.E."/>
            <person name="Srikantha T."/>
            <person name="Zeng Q."/>
            <person name="Berman J."/>
            <person name="Berriman M."/>
            <person name="Heitman J."/>
            <person name="Gow N.A."/>
            <person name="Lorenz M.C."/>
            <person name="Birren B.W."/>
            <person name="Kellis M."/>
            <person name="Cuomo C.A."/>
        </authorList>
    </citation>
    <scope>NUCLEOTIDE SEQUENCE [LARGE SCALE GENOMIC DNA]</scope>
    <source>
        <strain evidence="10">ATCC MYA-3404 / T1</strain>
    </source>
</reference>
<dbReference type="GO" id="GO:0045944">
    <property type="term" value="P:positive regulation of transcription by RNA polymerase II"/>
    <property type="evidence" value="ECO:0007669"/>
    <property type="project" value="TreeGrafter"/>
</dbReference>
<feature type="compositionally biased region" description="Polar residues" evidence="7">
    <location>
        <begin position="55"/>
        <end position="83"/>
    </location>
</feature>
<dbReference type="STRING" id="294747.C5MJ05"/>
<evidence type="ECO:0000256" key="5">
    <source>
        <dbReference type="ARBA" id="ARBA00023242"/>
    </source>
</evidence>
<dbReference type="SUPFAM" id="SSF57716">
    <property type="entry name" value="Glucocorticoid receptor-like (DNA-binding domain)"/>
    <property type="match status" value="1"/>
</dbReference>
<gene>
    <name evidence="9" type="ORF">CTRG_06048</name>
</gene>
<dbReference type="PROSITE" id="PS50114">
    <property type="entry name" value="GATA_ZN_FINGER_2"/>
    <property type="match status" value="1"/>
</dbReference>
<dbReference type="SMART" id="SM00401">
    <property type="entry name" value="ZnF_GATA"/>
    <property type="match status" value="1"/>
</dbReference>
<evidence type="ECO:0000256" key="4">
    <source>
        <dbReference type="ARBA" id="ARBA00022833"/>
    </source>
</evidence>
<keyword evidence="4" id="KW-0862">Zinc</keyword>
<keyword evidence="10" id="KW-1185">Reference proteome</keyword>
<dbReference type="GO" id="GO:0005634">
    <property type="term" value="C:nucleus"/>
    <property type="evidence" value="ECO:0007669"/>
    <property type="project" value="UniProtKB-SubCell"/>
</dbReference>
<protein>
    <recommendedName>
        <fullName evidence="8">GATA-type domain-containing protein</fullName>
    </recommendedName>
</protein>
<organism evidence="9 10">
    <name type="scientific">Candida tropicalis (strain ATCC MYA-3404 / T1)</name>
    <name type="common">Yeast</name>
    <dbReference type="NCBI Taxonomy" id="294747"/>
    <lineage>
        <taxon>Eukaryota</taxon>
        <taxon>Fungi</taxon>
        <taxon>Dikarya</taxon>
        <taxon>Ascomycota</taxon>
        <taxon>Saccharomycotina</taxon>
        <taxon>Pichiomycetes</taxon>
        <taxon>Debaryomycetaceae</taxon>
        <taxon>Candida/Lodderomyces clade</taxon>
        <taxon>Candida</taxon>
    </lineage>
</organism>
<dbReference type="GO" id="GO:0008270">
    <property type="term" value="F:zinc ion binding"/>
    <property type="evidence" value="ECO:0007669"/>
    <property type="project" value="UniProtKB-KW"/>
</dbReference>
<keyword evidence="3 6" id="KW-0863">Zinc-finger</keyword>
<evidence type="ECO:0000256" key="3">
    <source>
        <dbReference type="ARBA" id="ARBA00022771"/>
    </source>
</evidence>
<evidence type="ECO:0000256" key="7">
    <source>
        <dbReference type="SAM" id="MobiDB-lite"/>
    </source>
</evidence>
<evidence type="ECO:0000259" key="8">
    <source>
        <dbReference type="PROSITE" id="PS50114"/>
    </source>
</evidence>
<dbReference type="RefSeq" id="XP_002546570.1">
    <property type="nucleotide sequence ID" value="XM_002546524.1"/>
</dbReference>